<comment type="caution">
    <text evidence="2">The sequence shown here is derived from an EMBL/GenBank/DDBJ whole genome shotgun (WGS) entry which is preliminary data.</text>
</comment>
<dbReference type="Pfam" id="PF09937">
    <property type="entry name" value="DUF2169"/>
    <property type="match status" value="1"/>
</dbReference>
<protein>
    <submittedName>
        <fullName evidence="2">DUF2169 domain-containing protein</fullName>
    </submittedName>
</protein>
<sequence>MAIRSISIDEVATVKIRNRTPFSPYTFQTLDTDDDPFQVVIAKGTFDIVPDAPLSLSAEQDPIRTCDTYWDNQKPSSLRWEDDLAPFKPCTDVVVNATAYAPSGRPSPEWLAGITIGDRAKRVLVTGTRAWAYAPLVGWSLGPVTPVTEMPIRYEHAFGGFVERDGIVEVHQQNPVGVGFVDRRRLHTAQTIPAPTILSPDGRVPVLGEPYPVEGLSAIAKPWLPRRARAGSFDDAWVKNRHPRLPHDFGHAFYNCAHPDLMHDGFLRGDEEIRLERLHRAHEILVVRLPSLVVAVAIVDRDDYRYGSPARLDTLHIDAERSKAILTWRAVLPLYKHGIRYIDIAMRESLEAVIARATGSGSSRGDARDA</sequence>
<dbReference type="EMBL" id="SSMQ01000034">
    <property type="protein sequence ID" value="TKD02442.1"/>
    <property type="molecule type" value="Genomic_DNA"/>
</dbReference>
<accession>A0A4U1J5B1</accession>
<dbReference type="OrthoDB" id="233093at2"/>
<dbReference type="AlphaFoldDB" id="A0A4U1J5B1"/>
<feature type="domain" description="DUF2169" evidence="1">
    <location>
        <begin position="38"/>
        <end position="329"/>
    </location>
</feature>
<reference evidence="2 3" key="1">
    <citation type="submission" date="2019-04" db="EMBL/GenBank/DDBJ databases">
        <authorList>
            <person name="Li Y."/>
            <person name="Wang J."/>
        </authorList>
    </citation>
    <scope>NUCLEOTIDE SEQUENCE [LARGE SCALE GENOMIC DNA]</scope>
    <source>
        <strain evidence="2 3">DSM 14668</strain>
    </source>
</reference>
<organism evidence="2 3">
    <name type="scientific">Polyangium fumosum</name>
    <dbReference type="NCBI Taxonomy" id="889272"/>
    <lineage>
        <taxon>Bacteria</taxon>
        <taxon>Pseudomonadati</taxon>
        <taxon>Myxococcota</taxon>
        <taxon>Polyangia</taxon>
        <taxon>Polyangiales</taxon>
        <taxon>Polyangiaceae</taxon>
        <taxon>Polyangium</taxon>
    </lineage>
</organism>
<name>A0A4U1J5B1_9BACT</name>
<dbReference type="Proteomes" id="UP000309215">
    <property type="component" value="Unassembled WGS sequence"/>
</dbReference>
<proteinExistence type="predicted"/>
<dbReference type="InterPro" id="IPR018683">
    <property type="entry name" value="DUF2169"/>
</dbReference>
<gene>
    <name evidence="2" type="ORF">E8A74_28520</name>
</gene>
<evidence type="ECO:0000313" key="3">
    <source>
        <dbReference type="Proteomes" id="UP000309215"/>
    </source>
</evidence>
<evidence type="ECO:0000259" key="1">
    <source>
        <dbReference type="Pfam" id="PF09937"/>
    </source>
</evidence>
<keyword evidence="3" id="KW-1185">Reference proteome</keyword>
<evidence type="ECO:0000313" key="2">
    <source>
        <dbReference type="EMBL" id="TKD02442.1"/>
    </source>
</evidence>